<evidence type="ECO:0000313" key="3">
    <source>
        <dbReference type="Proteomes" id="UP000601361"/>
    </source>
</evidence>
<name>A0ABQ1WNL1_9BACT</name>
<dbReference type="RefSeq" id="WP_188556539.1">
    <property type="nucleotide sequence ID" value="NZ_BMGS01000002.1"/>
</dbReference>
<keyword evidence="3" id="KW-1185">Reference proteome</keyword>
<evidence type="ECO:0000256" key="1">
    <source>
        <dbReference type="SAM" id="Phobius"/>
    </source>
</evidence>
<proteinExistence type="predicted"/>
<comment type="caution">
    <text evidence="2">The sequence shown here is derived from an EMBL/GenBank/DDBJ whole genome shotgun (WGS) entry which is preliminary data.</text>
</comment>
<dbReference type="Proteomes" id="UP000601361">
    <property type="component" value="Unassembled WGS sequence"/>
</dbReference>
<feature type="transmembrane region" description="Helical" evidence="1">
    <location>
        <begin position="65"/>
        <end position="85"/>
    </location>
</feature>
<organism evidence="2 3">
    <name type="scientific">Hymenobacter glacieicola</name>
    <dbReference type="NCBI Taxonomy" id="1562124"/>
    <lineage>
        <taxon>Bacteria</taxon>
        <taxon>Pseudomonadati</taxon>
        <taxon>Bacteroidota</taxon>
        <taxon>Cytophagia</taxon>
        <taxon>Cytophagales</taxon>
        <taxon>Hymenobacteraceae</taxon>
        <taxon>Hymenobacter</taxon>
    </lineage>
</organism>
<evidence type="ECO:0000313" key="2">
    <source>
        <dbReference type="EMBL" id="GGG34032.1"/>
    </source>
</evidence>
<accession>A0ABQ1WNL1</accession>
<dbReference type="EMBL" id="BMGS01000002">
    <property type="protein sequence ID" value="GGG34032.1"/>
    <property type="molecule type" value="Genomic_DNA"/>
</dbReference>
<feature type="transmembrane region" description="Helical" evidence="1">
    <location>
        <begin position="97"/>
        <end position="118"/>
    </location>
</feature>
<keyword evidence="1" id="KW-0812">Transmembrane</keyword>
<protein>
    <submittedName>
        <fullName evidence="2">Uncharacterized protein</fullName>
    </submittedName>
</protein>
<gene>
    <name evidence="2" type="ORF">GCM10011378_08080</name>
</gene>
<sequence>MSESEEIHDFLKPAVNRAQRLIAQQVEPLKSEIQRFQSDFEVAKQELDKKQADLTSKLEGFYGKLIEIFGLFIAVFSFIIAGIQVASKATGDFWQVLGYSCGIFIPITGCIAVLLLLIRWTTRR</sequence>
<keyword evidence="1" id="KW-0472">Membrane</keyword>
<keyword evidence="1" id="KW-1133">Transmembrane helix</keyword>
<reference evidence="3" key="1">
    <citation type="journal article" date="2019" name="Int. J. Syst. Evol. Microbiol.">
        <title>The Global Catalogue of Microorganisms (GCM) 10K type strain sequencing project: providing services to taxonomists for standard genome sequencing and annotation.</title>
        <authorList>
            <consortium name="The Broad Institute Genomics Platform"/>
            <consortium name="The Broad Institute Genome Sequencing Center for Infectious Disease"/>
            <person name="Wu L."/>
            <person name="Ma J."/>
        </authorList>
    </citation>
    <scope>NUCLEOTIDE SEQUENCE [LARGE SCALE GENOMIC DNA]</scope>
    <source>
        <strain evidence="3">CGMCC 1.12990</strain>
    </source>
</reference>